<accession>A0A3G8LVT0</accession>
<organism evidence="2 3">
    <name type="scientific">Shewanella livingstonensis</name>
    <dbReference type="NCBI Taxonomy" id="150120"/>
    <lineage>
        <taxon>Bacteria</taxon>
        <taxon>Pseudomonadati</taxon>
        <taxon>Pseudomonadota</taxon>
        <taxon>Gammaproteobacteria</taxon>
        <taxon>Alteromonadales</taxon>
        <taxon>Shewanellaceae</taxon>
        <taxon>Shewanella</taxon>
    </lineage>
</organism>
<keyword evidence="3" id="KW-1185">Reference proteome</keyword>
<proteinExistence type="predicted"/>
<dbReference type="KEGG" id="slj:EGC82_12475"/>
<evidence type="ECO:0000313" key="2">
    <source>
        <dbReference type="EMBL" id="AZG73504.1"/>
    </source>
</evidence>
<dbReference type="EMBL" id="CP034015">
    <property type="protein sequence ID" value="AZG73504.1"/>
    <property type="molecule type" value="Genomic_DNA"/>
</dbReference>
<sequence>MVNIYPAALPLPIKVCLQAIEVPFIHISQFMTSFVEFIPGGITASFSTAMLLASIVAVVLVAIQFSDNKSVSKPTTDNKR</sequence>
<keyword evidence="1" id="KW-0472">Membrane</keyword>
<dbReference type="Proteomes" id="UP000278035">
    <property type="component" value="Chromosome"/>
</dbReference>
<reference evidence="3" key="1">
    <citation type="submission" date="2018-11" db="EMBL/GenBank/DDBJ databases">
        <title>Shewanella sp. M2.</title>
        <authorList>
            <person name="Hwang Y.J."/>
            <person name="Hwang C.Y."/>
        </authorList>
    </citation>
    <scope>NUCLEOTIDE SEQUENCE [LARGE SCALE GENOMIC DNA]</scope>
    <source>
        <strain evidence="3">LMG 19866</strain>
    </source>
</reference>
<feature type="transmembrane region" description="Helical" evidence="1">
    <location>
        <begin position="37"/>
        <end position="63"/>
    </location>
</feature>
<evidence type="ECO:0000313" key="3">
    <source>
        <dbReference type="Proteomes" id="UP000278035"/>
    </source>
</evidence>
<dbReference type="AlphaFoldDB" id="A0A3G8LVT0"/>
<dbReference type="RefSeq" id="WP_124731053.1">
    <property type="nucleotide sequence ID" value="NZ_CBCSKC010000037.1"/>
</dbReference>
<keyword evidence="1" id="KW-0812">Transmembrane</keyword>
<gene>
    <name evidence="2" type="ORF">EGC82_12475</name>
</gene>
<name>A0A3G8LVT0_9GAMM</name>
<dbReference type="OrthoDB" id="8708623at2"/>
<evidence type="ECO:0000256" key="1">
    <source>
        <dbReference type="SAM" id="Phobius"/>
    </source>
</evidence>
<keyword evidence="1" id="KW-1133">Transmembrane helix</keyword>
<protein>
    <submittedName>
        <fullName evidence="2">Uncharacterized protein</fullName>
    </submittedName>
</protein>